<dbReference type="AlphaFoldDB" id="U2YL44"/>
<gene>
    <name evidence="3" type="ORF">NT2_05_02250</name>
</gene>
<evidence type="ECO:0000256" key="2">
    <source>
        <dbReference type="SAM" id="Phobius"/>
    </source>
</evidence>
<organism evidence="3 4">
    <name type="scientific">Caenibius tardaugens NBRC 16725</name>
    <dbReference type="NCBI Taxonomy" id="1219035"/>
    <lineage>
        <taxon>Bacteria</taxon>
        <taxon>Pseudomonadati</taxon>
        <taxon>Pseudomonadota</taxon>
        <taxon>Alphaproteobacteria</taxon>
        <taxon>Sphingomonadales</taxon>
        <taxon>Erythrobacteraceae</taxon>
        <taxon>Caenibius</taxon>
    </lineage>
</organism>
<protein>
    <submittedName>
        <fullName evidence="3">Uncharacterized protein</fullName>
    </submittedName>
</protein>
<feature type="transmembrane region" description="Helical" evidence="2">
    <location>
        <begin position="36"/>
        <end position="56"/>
    </location>
</feature>
<dbReference type="EMBL" id="BASZ01000005">
    <property type="protein sequence ID" value="GAD49305.1"/>
    <property type="molecule type" value="Genomic_DNA"/>
</dbReference>
<reference evidence="3 4" key="1">
    <citation type="submission" date="2013-09" db="EMBL/GenBank/DDBJ databases">
        <title>Whole genome shotgun sequence of Novosphingobium tardaugens NBRC 16725.</title>
        <authorList>
            <person name="Isaki S."/>
            <person name="Hosoyama A."/>
            <person name="Tsuchikane K."/>
            <person name="Katsumata H."/>
            <person name="Ando Y."/>
            <person name="Yamazaki S."/>
            <person name="Fujita N."/>
        </authorList>
    </citation>
    <scope>NUCLEOTIDE SEQUENCE [LARGE SCALE GENOMIC DNA]</scope>
    <source>
        <strain evidence="3 4">NBRC 16725</strain>
    </source>
</reference>
<dbReference type="eggNOG" id="ENOG5031BHE">
    <property type="taxonomic scope" value="Bacteria"/>
</dbReference>
<feature type="region of interest" description="Disordered" evidence="1">
    <location>
        <begin position="195"/>
        <end position="223"/>
    </location>
</feature>
<accession>U2YL44</accession>
<evidence type="ECO:0000313" key="3">
    <source>
        <dbReference type="EMBL" id="GAD49305.1"/>
    </source>
</evidence>
<keyword evidence="2" id="KW-0812">Transmembrane</keyword>
<sequence length="335" mass="35613">MSVKDNALNFLFPLSPATRVCYAPSMVEPEARTSRIAIALGFLAVLAVGGGGFLLGKTFAPPAPQQETPATPVKPAPLPAENPLLARGDLITLANRSADAFANGQPLPLDVRTAVGRRFDILLPFGCDGPSTETREHRAYWTYEEGRSRLRVEAKPAEWTAQDWNLGDAPALKGATLQGIEGFWITRPWSSEGTCAAHPAPPASAPVPTAAAEETPKPASDQNLPANLPGEPEETLAIAQFFTADGAPGIRRSGRPYSIVARIAPDQFNAAQGFRLRLTGRIDRTPTGEPVQCVQRGGADQRPACVIATVLDEVRVENPATSATLATWSATHTAR</sequence>
<keyword evidence="2" id="KW-0472">Membrane</keyword>
<evidence type="ECO:0000256" key="1">
    <source>
        <dbReference type="SAM" id="MobiDB-lite"/>
    </source>
</evidence>
<comment type="caution">
    <text evidence="3">The sequence shown here is derived from an EMBL/GenBank/DDBJ whole genome shotgun (WGS) entry which is preliminary data.</text>
</comment>
<feature type="compositionally biased region" description="Low complexity" evidence="1">
    <location>
        <begin position="206"/>
        <end position="220"/>
    </location>
</feature>
<proteinExistence type="predicted"/>
<name>U2YL44_9SPHN</name>
<evidence type="ECO:0000313" key="4">
    <source>
        <dbReference type="Proteomes" id="UP000016568"/>
    </source>
</evidence>
<dbReference type="Proteomes" id="UP000016568">
    <property type="component" value="Unassembled WGS sequence"/>
</dbReference>
<keyword evidence="4" id="KW-1185">Reference proteome</keyword>
<keyword evidence="2" id="KW-1133">Transmembrane helix</keyword>